<protein>
    <submittedName>
        <fullName evidence="2">NYNRI protein</fullName>
    </submittedName>
</protein>
<evidence type="ECO:0000259" key="1">
    <source>
        <dbReference type="Pfam" id="PF22938"/>
    </source>
</evidence>
<evidence type="ECO:0000313" key="3">
    <source>
        <dbReference type="Proteomes" id="UP001166093"/>
    </source>
</evidence>
<sequence>MNAVAVANELVKIFSRTLKNMLHRFVDQEKHNWAKLLPYLLFAVREVPQSSTGISPFELLYSRQPRGILDLIREGWEEQSKESKNVVKYVLQLRDRLELVGRLAHDNLKAAQQKQQQSYNKNARIRNFRPGDKVLLLLPSSESKLFAKWQGPFQVIRAIGKVNYEIRQPGRRKESQIYHVNLLKPWKEREVHFISPVQEGEDFGPSIESESAIEVPMGEQLTPDQREEVSNLIKMFSDVFSNVPGRTHLIEHAIITPPGLRVRQRPYRIPESRRDSVRREVECMLKLGVIEPSRSEWCSPILPIDKPGGSL</sequence>
<feature type="non-terminal residue" evidence="2">
    <location>
        <position position="311"/>
    </location>
</feature>
<dbReference type="InterPro" id="IPR012337">
    <property type="entry name" value="RNaseH-like_sf"/>
</dbReference>
<dbReference type="PANTHER" id="PTHR37984">
    <property type="entry name" value="PROTEIN CBG26694"/>
    <property type="match status" value="1"/>
</dbReference>
<dbReference type="InterPro" id="IPR036397">
    <property type="entry name" value="RNaseH_sf"/>
</dbReference>
<dbReference type="InterPro" id="IPR043502">
    <property type="entry name" value="DNA/RNA_pol_sf"/>
</dbReference>
<dbReference type="EMBL" id="JAAWVQ010161331">
    <property type="protein sequence ID" value="MBN3286867.1"/>
    <property type="molecule type" value="Genomic_DNA"/>
</dbReference>
<dbReference type="Proteomes" id="UP001166093">
    <property type="component" value="Unassembled WGS sequence"/>
</dbReference>
<dbReference type="InterPro" id="IPR054465">
    <property type="entry name" value="Integrase_p58-like_C"/>
</dbReference>
<dbReference type="Gene3D" id="3.30.420.10">
    <property type="entry name" value="Ribonuclease H-like superfamily/Ribonuclease H"/>
    <property type="match status" value="1"/>
</dbReference>
<proteinExistence type="predicted"/>
<name>A0ABS2YLR6_POLSP</name>
<gene>
    <name evidence="2" type="primary">Nynrin_0</name>
    <name evidence="2" type="ORF">GTO93_0018000</name>
</gene>
<dbReference type="Pfam" id="PF22938">
    <property type="entry name" value="Integrase_p58_C"/>
    <property type="match status" value="1"/>
</dbReference>
<dbReference type="Gene3D" id="3.10.10.10">
    <property type="entry name" value="HIV Type 1 Reverse Transcriptase, subunit A, domain 1"/>
    <property type="match status" value="1"/>
</dbReference>
<evidence type="ECO:0000313" key="2">
    <source>
        <dbReference type="EMBL" id="MBN3286867.1"/>
    </source>
</evidence>
<feature type="non-terminal residue" evidence="2">
    <location>
        <position position="1"/>
    </location>
</feature>
<dbReference type="SUPFAM" id="SSF56672">
    <property type="entry name" value="DNA/RNA polymerases"/>
    <property type="match status" value="1"/>
</dbReference>
<dbReference type="SUPFAM" id="SSF53098">
    <property type="entry name" value="Ribonuclease H-like"/>
    <property type="match status" value="1"/>
</dbReference>
<feature type="domain" description="Integrase p58-like C-terminal" evidence="1">
    <location>
        <begin position="151"/>
        <end position="185"/>
    </location>
</feature>
<accession>A0ABS2YLR6</accession>
<comment type="caution">
    <text evidence="2">The sequence shown here is derived from an EMBL/GenBank/DDBJ whole genome shotgun (WGS) entry which is preliminary data.</text>
</comment>
<organism evidence="2 3">
    <name type="scientific">Polyodon spathula</name>
    <name type="common">North American paddlefish</name>
    <name type="synonym">Squalus spathula</name>
    <dbReference type="NCBI Taxonomy" id="7913"/>
    <lineage>
        <taxon>Eukaryota</taxon>
        <taxon>Metazoa</taxon>
        <taxon>Chordata</taxon>
        <taxon>Craniata</taxon>
        <taxon>Vertebrata</taxon>
        <taxon>Euteleostomi</taxon>
        <taxon>Actinopterygii</taxon>
        <taxon>Chondrostei</taxon>
        <taxon>Acipenseriformes</taxon>
        <taxon>Polyodontidae</taxon>
        <taxon>Polyodon</taxon>
    </lineage>
</organism>
<keyword evidence="3" id="KW-1185">Reference proteome</keyword>
<dbReference type="InterPro" id="IPR050951">
    <property type="entry name" value="Retrovirus_Pol_polyprotein"/>
</dbReference>
<reference evidence="2" key="1">
    <citation type="journal article" date="2021" name="Cell">
        <title>Tracing the genetic footprints of vertebrate landing in non-teleost ray-finned fishes.</title>
        <authorList>
            <person name="Bi X."/>
            <person name="Wang K."/>
            <person name="Yang L."/>
            <person name="Pan H."/>
            <person name="Jiang H."/>
            <person name="Wei Q."/>
            <person name="Fang M."/>
            <person name="Yu H."/>
            <person name="Zhu C."/>
            <person name="Cai Y."/>
            <person name="He Y."/>
            <person name="Gan X."/>
            <person name="Zeng H."/>
            <person name="Yu D."/>
            <person name="Zhu Y."/>
            <person name="Jiang H."/>
            <person name="Qiu Q."/>
            <person name="Yang H."/>
            <person name="Zhang Y.E."/>
            <person name="Wang W."/>
            <person name="Zhu M."/>
            <person name="He S."/>
            <person name="Zhang G."/>
        </authorList>
    </citation>
    <scope>NUCLEOTIDE SEQUENCE</scope>
    <source>
        <strain evidence="2">Pddl_001</strain>
    </source>
</reference>
<dbReference type="PANTHER" id="PTHR37984:SF15">
    <property type="entry name" value="INTEGRASE CATALYTIC DOMAIN-CONTAINING PROTEIN"/>
    <property type="match status" value="1"/>
</dbReference>